<dbReference type="PANTHER" id="PTHR38733:SF1">
    <property type="entry name" value="TYPE IV METHYL-DIRECTED RESTRICTION ENZYME ECOKMCRBC"/>
    <property type="match status" value="1"/>
</dbReference>
<keyword evidence="2" id="KW-1185">Reference proteome</keyword>
<name>A0A3E0E1P4_9BACT</name>
<dbReference type="RefSeq" id="WP_086539288.1">
    <property type="nucleotide sequence ID" value="NZ_QUNF01000003.1"/>
</dbReference>
<evidence type="ECO:0000313" key="2">
    <source>
        <dbReference type="Proteomes" id="UP000256405"/>
    </source>
</evidence>
<accession>A0A3E0E1P4</accession>
<reference evidence="1 2" key="1">
    <citation type="submission" date="2018-08" db="EMBL/GenBank/DDBJ databases">
        <title>Genomic Encyclopedia of Archaeal and Bacterial Type Strains, Phase II (KMG-II): from individual species to whole genera.</title>
        <authorList>
            <person name="Goeker M."/>
        </authorList>
    </citation>
    <scope>NUCLEOTIDE SEQUENCE [LARGE SCALE GENOMIC DNA]</scope>
    <source>
        <strain evidence="1 2">DSM 15986</strain>
    </source>
</reference>
<sequence>MRPFLLREHVYSLFDFCEGVNPPDILFKKRRNDGLCATFKSLEGKIGISTSYYVGADWIPDHVGDHWVYVESKLNTKFDEDSGEEQKPQEEKELVQIDVLKMLFQALEEPDVRDHTKELFEIKFDSPWIQLQKNQDLISPLIMIQFLNQVKDIVRKGLKRSYYKVERNLYAKVKGKVLVSQTIKQNLVKNKNLNTYCQYEQFGVDGLENRLLKKTLTFIRRYLSTFKGLESEAYFQETFNFIQPAFEGVSEEVQLHEIKYFKFNPFYKNYEKAIELAKLILHRFSYNLNSIQDQETILTPPYWIDMSKLFELYVLKLLKKSSFGSKIRYHERTYGNEVDYLFYGDEESLVIDAKYKPGYIGRRHQGLHADIRQVSGYARLKEIRNRLKLSNKDLLLGCVIIFPDLESGTDKIELLTSKNKEVDQYEKVWKLGVMLPTIDTVLSNL</sequence>
<protein>
    <submittedName>
        <fullName evidence="1">5-methylcytosine-specific restriction enzyme subunit McrC</fullName>
    </submittedName>
</protein>
<proteinExistence type="predicted"/>
<organism evidence="1 2">
    <name type="scientific">Algoriphagus antarcticus</name>
    <dbReference type="NCBI Taxonomy" id="238540"/>
    <lineage>
        <taxon>Bacteria</taxon>
        <taxon>Pseudomonadati</taxon>
        <taxon>Bacteroidota</taxon>
        <taxon>Cytophagia</taxon>
        <taxon>Cytophagales</taxon>
        <taxon>Cyclobacteriaceae</taxon>
        <taxon>Algoriphagus</taxon>
    </lineage>
</organism>
<dbReference type="Pfam" id="PF10117">
    <property type="entry name" value="McrBC"/>
    <property type="match status" value="1"/>
</dbReference>
<dbReference type="InterPro" id="IPR019292">
    <property type="entry name" value="McrC"/>
</dbReference>
<comment type="caution">
    <text evidence="1">The sequence shown here is derived from an EMBL/GenBank/DDBJ whole genome shotgun (WGS) entry which is preliminary data.</text>
</comment>
<gene>
    <name evidence="1" type="ORF">C8N25_103237</name>
</gene>
<evidence type="ECO:0000313" key="1">
    <source>
        <dbReference type="EMBL" id="REG92158.1"/>
    </source>
</evidence>
<dbReference type="Proteomes" id="UP000256405">
    <property type="component" value="Unassembled WGS sequence"/>
</dbReference>
<dbReference type="EMBL" id="QUNF01000003">
    <property type="protein sequence ID" value="REG92158.1"/>
    <property type="molecule type" value="Genomic_DNA"/>
</dbReference>
<dbReference type="OrthoDB" id="828100at2"/>
<dbReference type="AlphaFoldDB" id="A0A3E0E1P4"/>
<dbReference type="PANTHER" id="PTHR38733">
    <property type="entry name" value="PROTEIN MCRC"/>
    <property type="match status" value="1"/>
</dbReference>